<keyword evidence="2" id="KW-1185">Reference proteome</keyword>
<dbReference type="AlphaFoldDB" id="A0A6G1ELA3"/>
<proteinExistence type="predicted"/>
<evidence type="ECO:0000313" key="2">
    <source>
        <dbReference type="Proteomes" id="UP000479710"/>
    </source>
</evidence>
<dbReference type="EMBL" id="SPHZ02000003">
    <property type="protein sequence ID" value="KAF0924753.1"/>
    <property type="molecule type" value="Genomic_DNA"/>
</dbReference>
<organism evidence="1 2">
    <name type="scientific">Oryza meyeriana var. granulata</name>
    <dbReference type="NCBI Taxonomy" id="110450"/>
    <lineage>
        <taxon>Eukaryota</taxon>
        <taxon>Viridiplantae</taxon>
        <taxon>Streptophyta</taxon>
        <taxon>Embryophyta</taxon>
        <taxon>Tracheophyta</taxon>
        <taxon>Spermatophyta</taxon>
        <taxon>Magnoliopsida</taxon>
        <taxon>Liliopsida</taxon>
        <taxon>Poales</taxon>
        <taxon>Poaceae</taxon>
        <taxon>BOP clade</taxon>
        <taxon>Oryzoideae</taxon>
        <taxon>Oryzeae</taxon>
        <taxon>Oryzinae</taxon>
        <taxon>Oryza</taxon>
        <taxon>Oryza meyeriana</taxon>
    </lineage>
</organism>
<gene>
    <name evidence="1" type="ORF">E2562_014554</name>
</gene>
<protein>
    <submittedName>
        <fullName evidence="1">Uncharacterized protein</fullName>
    </submittedName>
</protein>
<accession>A0A6G1ELA3</accession>
<sequence>MSLPAGGAAVGKGVASPHAVVDEASMAAPATYGWRGSYCGSLPQRSARRLTQRLVWSAPAAVAVTTTSKTTTNLMYMVTPMGMWVTMFMSRHGGRKRPMPKCIVYDKSEYKGIT</sequence>
<comment type="caution">
    <text evidence="1">The sequence shown here is derived from an EMBL/GenBank/DDBJ whole genome shotgun (WGS) entry which is preliminary data.</text>
</comment>
<name>A0A6G1ELA3_9ORYZ</name>
<dbReference type="Proteomes" id="UP000479710">
    <property type="component" value="Unassembled WGS sequence"/>
</dbReference>
<evidence type="ECO:0000313" key="1">
    <source>
        <dbReference type="EMBL" id="KAF0924753.1"/>
    </source>
</evidence>
<reference evidence="1 2" key="1">
    <citation type="submission" date="2019-11" db="EMBL/GenBank/DDBJ databases">
        <title>Whole genome sequence of Oryza granulata.</title>
        <authorList>
            <person name="Li W."/>
        </authorList>
    </citation>
    <scope>NUCLEOTIDE SEQUENCE [LARGE SCALE GENOMIC DNA]</scope>
    <source>
        <strain evidence="2">cv. Menghai</strain>
        <tissue evidence="1">Leaf</tissue>
    </source>
</reference>